<evidence type="ECO:0000313" key="7">
    <source>
        <dbReference type="EMBL" id="KAJ8410056.1"/>
    </source>
</evidence>
<reference evidence="7" key="1">
    <citation type="journal article" date="2023" name="Science">
        <title>Genome structures resolve the early diversification of teleost fishes.</title>
        <authorList>
            <person name="Parey E."/>
            <person name="Louis A."/>
            <person name="Montfort J."/>
            <person name="Bouchez O."/>
            <person name="Roques C."/>
            <person name="Iampietro C."/>
            <person name="Lluch J."/>
            <person name="Castinel A."/>
            <person name="Donnadieu C."/>
            <person name="Desvignes T."/>
            <person name="Floi Bucao C."/>
            <person name="Jouanno E."/>
            <person name="Wen M."/>
            <person name="Mejri S."/>
            <person name="Dirks R."/>
            <person name="Jansen H."/>
            <person name="Henkel C."/>
            <person name="Chen W.J."/>
            <person name="Zahm M."/>
            <person name="Cabau C."/>
            <person name="Klopp C."/>
            <person name="Thompson A.W."/>
            <person name="Robinson-Rechavi M."/>
            <person name="Braasch I."/>
            <person name="Lecointre G."/>
            <person name="Bobe J."/>
            <person name="Postlethwait J.H."/>
            <person name="Berthelot C."/>
            <person name="Roest Crollius H."/>
            <person name="Guiguen Y."/>
        </authorList>
    </citation>
    <scope>NUCLEOTIDE SEQUENCE</scope>
    <source>
        <strain evidence="7">NC1722</strain>
    </source>
</reference>
<dbReference type="InterPro" id="IPR027370">
    <property type="entry name" value="Znf-RING_euk"/>
</dbReference>
<feature type="domain" description="RING-type" evidence="5">
    <location>
        <begin position="23"/>
        <end position="69"/>
    </location>
</feature>
<dbReference type="SUPFAM" id="SSF57845">
    <property type="entry name" value="B-box zinc-binding domain"/>
    <property type="match status" value="1"/>
</dbReference>
<dbReference type="GO" id="GO:0051260">
    <property type="term" value="P:protein homooligomerization"/>
    <property type="evidence" value="ECO:0007669"/>
    <property type="project" value="InterPro"/>
</dbReference>
<dbReference type="InterPro" id="IPR001841">
    <property type="entry name" value="Znf_RING"/>
</dbReference>
<dbReference type="AlphaFoldDB" id="A0AAD7SWJ6"/>
<dbReference type="SUPFAM" id="SSF57850">
    <property type="entry name" value="RING/U-box"/>
    <property type="match status" value="1"/>
</dbReference>
<dbReference type="SMART" id="SM00184">
    <property type="entry name" value="RING"/>
    <property type="match status" value="1"/>
</dbReference>
<dbReference type="GO" id="GO:0008270">
    <property type="term" value="F:zinc ion binding"/>
    <property type="evidence" value="ECO:0007669"/>
    <property type="project" value="UniProtKB-KW"/>
</dbReference>
<evidence type="ECO:0000259" key="6">
    <source>
        <dbReference type="PROSITE" id="PS50119"/>
    </source>
</evidence>
<dbReference type="SUPFAM" id="SSF54695">
    <property type="entry name" value="POZ domain"/>
    <property type="match status" value="1"/>
</dbReference>
<dbReference type="InterPro" id="IPR011333">
    <property type="entry name" value="SKP1/BTB/POZ_sf"/>
</dbReference>
<gene>
    <name evidence="7" type="ORF">AAFF_G00210970</name>
</gene>
<evidence type="ECO:0000313" key="8">
    <source>
        <dbReference type="Proteomes" id="UP001221898"/>
    </source>
</evidence>
<dbReference type="Gene3D" id="3.30.40.10">
    <property type="entry name" value="Zinc/RING finger domain, C3HC4 (zinc finger)"/>
    <property type="match status" value="1"/>
</dbReference>
<keyword evidence="2 4" id="KW-0863">Zinc-finger</keyword>
<evidence type="ECO:0000259" key="5">
    <source>
        <dbReference type="PROSITE" id="PS50089"/>
    </source>
</evidence>
<sequence>MIALHCASQQLNTMELLEEDLTCPICCCLFDDPRVLPCSHSFCKKCLEGILDGNRSPAWRPPFKCPTCRKETPHNGIHSLQVNYSLRGIVEKYSKIRIFPNMSLCRQHSCQPLNIFCATDLKLICGFCATTGDHKGHKFCALEEAYQQEKTAFEELFKGFENWRKADVLSCLESLETSKKKALQLVTKDTENVTVYFDNLMSILDQKRNEILSDFETLKLVVMQAYDPEINKLSAVLEEQRRALSIAESSRDASDPLCFLQKMQEFREKLRIIRETTLPSRSHMDVGPLKNFNVKSWDSVRLKDVDKLAAPHDNRAYGSASPRFSKALWGLAIFVCFTLSVLLFLEPANLSLISTHVSAVGHSYLPAPVDMVNCAALCWSEVVFVDRDWSLFKYILDYIRTFQVSLPPNFFDFEGLMREAEFYEVHALAEFIGRGGCRQRLEILELRFSVQETHGFFRVFCSQSSTLDALAMRISVFSEQAGVNWNYAYQHQKPMAPVPLQRPSHHDLVFQCGTNYSAGDEFAAR</sequence>
<dbReference type="InterPro" id="IPR017907">
    <property type="entry name" value="Znf_RING_CS"/>
</dbReference>
<keyword evidence="1" id="KW-0479">Metal-binding</keyword>
<dbReference type="Gene3D" id="3.30.160.60">
    <property type="entry name" value="Classic Zinc Finger"/>
    <property type="match status" value="1"/>
</dbReference>
<dbReference type="PROSITE" id="PS00518">
    <property type="entry name" value="ZF_RING_1"/>
    <property type="match status" value="1"/>
</dbReference>
<accession>A0AAD7SWJ6</accession>
<dbReference type="InterPro" id="IPR050143">
    <property type="entry name" value="TRIM/RBCC"/>
</dbReference>
<dbReference type="InterPro" id="IPR000315">
    <property type="entry name" value="Znf_B-box"/>
</dbReference>
<dbReference type="Pfam" id="PF02214">
    <property type="entry name" value="BTB_2"/>
    <property type="match status" value="1"/>
</dbReference>
<dbReference type="PROSITE" id="PS50089">
    <property type="entry name" value="ZF_RING_2"/>
    <property type="match status" value="1"/>
</dbReference>
<dbReference type="Pfam" id="PF13445">
    <property type="entry name" value="zf-RING_UBOX"/>
    <property type="match status" value="1"/>
</dbReference>
<keyword evidence="8" id="KW-1185">Reference proteome</keyword>
<dbReference type="InterPro" id="IPR013083">
    <property type="entry name" value="Znf_RING/FYVE/PHD"/>
</dbReference>
<evidence type="ECO:0000256" key="1">
    <source>
        <dbReference type="ARBA" id="ARBA00022723"/>
    </source>
</evidence>
<name>A0AAD7SWJ6_9TELE</name>
<dbReference type="SMART" id="SM00336">
    <property type="entry name" value="BBOX"/>
    <property type="match status" value="1"/>
</dbReference>
<protein>
    <submittedName>
        <fullName evidence="7">Uncharacterized protein</fullName>
    </submittedName>
</protein>
<dbReference type="Proteomes" id="UP001221898">
    <property type="component" value="Unassembled WGS sequence"/>
</dbReference>
<dbReference type="CDD" id="cd16762">
    <property type="entry name" value="RING-HC_TRIM13_C-V"/>
    <property type="match status" value="1"/>
</dbReference>
<feature type="domain" description="B box-type" evidence="6">
    <location>
        <begin position="100"/>
        <end position="142"/>
    </location>
</feature>
<comment type="caution">
    <text evidence="7">The sequence shown here is derived from an EMBL/GenBank/DDBJ whole genome shotgun (WGS) entry which is preliminary data.</text>
</comment>
<keyword evidence="3" id="KW-0862">Zinc</keyword>
<dbReference type="Gene3D" id="3.30.710.10">
    <property type="entry name" value="Potassium Channel Kv1.1, Chain A"/>
    <property type="match status" value="1"/>
</dbReference>
<dbReference type="PANTHER" id="PTHR24103">
    <property type="entry name" value="E3 UBIQUITIN-PROTEIN LIGASE TRIM"/>
    <property type="match status" value="1"/>
</dbReference>
<dbReference type="InterPro" id="IPR003131">
    <property type="entry name" value="T1-type_BTB"/>
</dbReference>
<evidence type="ECO:0000256" key="3">
    <source>
        <dbReference type="ARBA" id="ARBA00022833"/>
    </source>
</evidence>
<dbReference type="Pfam" id="PF00643">
    <property type="entry name" value="zf-B_box"/>
    <property type="match status" value="1"/>
</dbReference>
<dbReference type="EMBL" id="JAINUG010000028">
    <property type="protein sequence ID" value="KAJ8410056.1"/>
    <property type="molecule type" value="Genomic_DNA"/>
</dbReference>
<proteinExistence type="predicted"/>
<organism evidence="7 8">
    <name type="scientific">Aldrovandia affinis</name>
    <dbReference type="NCBI Taxonomy" id="143900"/>
    <lineage>
        <taxon>Eukaryota</taxon>
        <taxon>Metazoa</taxon>
        <taxon>Chordata</taxon>
        <taxon>Craniata</taxon>
        <taxon>Vertebrata</taxon>
        <taxon>Euteleostomi</taxon>
        <taxon>Actinopterygii</taxon>
        <taxon>Neopterygii</taxon>
        <taxon>Teleostei</taxon>
        <taxon>Notacanthiformes</taxon>
        <taxon>Halosauridae</taxon>
        <taxon>Aldrovandia</taxon>
    </lineage>
</organism>
<evidence type="ECO:0000256" key="4">
    <source>
        <dbReference type="PROSITE-ProRule" id="PRU00024"/>
    </source>
</evidence>
<dbReference type="PROSITE" id="PS50119">
    <property type="entry name" value="ZF_BBOX"/>
    <property type="match status" value="1"/>
</dbReference>
<evidence type="ECO:0000256" key="2">
    <source>
        <dbReference type="ARBA" id="ARBA00022771"/>
    </source>
</evidence>